<evidence type="ECO:0000313" key="2">
    <source>
        <dbReference type="EMBL" id="MFC0221956.1"/>
    </source>
</evidence>
<dbReference type="Proteomes" id="UP001589698">
    <property type="component" value="Unassembled WGS sequence"/>
</dbReference>
<dbReference type="EMBL" id="JBHLXH010000001">
    <property type="protein sequence ID" value="MFC0221956.1"/>
    <property type="molecule type" value="Genomic_DNA"/>
</dbReference>
<keyword evidence="1" id="KW-0812">Transmembrane</keyword>
<evidence type="ECO:0000313" key="3">
    <source>
        <dbReference type="Proteomes" id="UP001589698"/>
    </source>
</evidence>
<keyword evidence="3" id="KW-1185">Reference proteome</keyword>
<organism evidence="2 3">
    <name type="scientific">Nocardioides zeicaulis</name>
    <dbReference type="NCBI Taxonomy" id="1776857"/>
    <lineage>
        <taxon>Bacteria</taxon>
        <taxon>Bacillati</taxon>
        <taxon>Actinomycetota</taxon>
        <taxon>Actinomycetes</taxon>
        <taxon>Propionibacteriales</taxon>
        <taxon>Nocardioidaceae</taxon>
        <taxon>Nocardioides</taxon>
    </lineage>
</organism>
<reference evidence="2 3" key="1">
    <citation type="submission" date="2024-09" db="EMBL/GenBank/DDBJ databases">
        <authorList>
            <person name="Sun Q."/>
            <person name="Mori K."/>
        </authorList>
    </citation>
    <scope>NUCLEOTIDE SEQUENCE [LARGE SCALE GENOMIC DNA]</scope>
    <source>
        <strain evidence="2 3">CCM 8654</strain>
    </source>
</reference>
<sequence>MSVIHRHRSEGVTDTAPVVGQAAAPAIETHDHDHHAWFDRALATLRIAYGVTFLWAFLDKAFALGFHTGYDQSGTLDRFGPAAWVNGGSPTEGFLTFGVPADNPFHGFFASLAGHAWVDWLFMAGLLGIGVTLLLGVGMRIGAAAGALMYAFMYAASLPLENNPVVDDHLVGIIVMAVLALGAAGTTWGLGRWWQRQDVVQEHPVLR</sequence>
<keyword evidence="1" id="KW-1133">Transmembrane helix</keyword>
<accession>A0ABV6DYZ6</accession>
<comment type="caution">
    <text evidence="2">The sequence shown here is derived from an EMBL/GenBank/DDBJ whole genome shotgun (WGS) entry which is preliminary data.</text>
</comment>
<keyword evidence="1" id="KW-0472">Membrane</keyword>
<dbReference type="RefSeq" id="WP_378517620.1">
    <property type="nucleotide sequence ID" value="NZ_CBCSDI010000009.1"/>
</dbReference>
<gene>
    <name evidence="2" type="ORF">ACFFJG_05640</name>
</gene>
<evidence type="ECO:0000256" key="1">
    <source>
        <dbReference type="SAM" id="Phobius"/>
    </source>
</evidence>
<protein>
    <recommendedName>
        <fullName evidence="4">Thiosulfate dehydrogenase [quinone] large subunit</fullName>
    </recommendedName>
</protein>
<feature type="transmembrane region" description="Helical" evidence="1">
    <location>
        <begin position="120"/>
        <end position="150"/>
    </location>
</feature>
<proteinExistence type="predicted"/>
<evidence type="ECO:0008006" key="4">
    <source>
        <dbReference type="Google" id="ProtNLM"/>
    </source>
</evidence>
<feature type="transmembrane region" description="Helical" evidence="1">
    <location>
        <begin position="170"/>
        <end position="191"/>
    </location>
</feature>
<name>A0ABV6DYZ6_9ACTN</name>